<sequence>MVVRSGRIGSPSAKIAERFVLPLLFRSSKAGSVVQSSQTIGLPPPPTENGHPVSNSFVESKDVSLLQKQDPRARIRSSLTQLSVGNKHNSQRLTPTKNSFIATDPELLAKPAFCRRCFKFWKSVAGRHVGIPMILEYCCSNGHNKGIISRYMQQEDVENKLVKHIK</sequence>
<protein>
    <submittedName>
        <fullName evidence="2">Uncharacterized protein</fullName>
    </submittedName>
</protein>
<keyword evidence="1" id="KW-1185">Reference proteome</keyword>
<organism evidence="1 2">
    <name type="scientific">Ditylenchus dipsaci</name>
    <dbReference type="NCBI Taxonomy" id="166011"/>
    <lineage>
        <taxon>Eukaryota</taxon>
        <taxon>Metazoa</taxon>
        <taxon>Ecdysozoa</taxon>
        <taxon>Nematoda</taxon>
        <taxon>Chromadorea</taxon>
        <taxon>Rhabditida</taxon>
        <taxon>Tylenchina</taxon>
        <taxon>Tylenchomorpha</taxon>
        <taxon>Sphaerularioidea</taxon>
        <taxon>Anguinidae</taxon>
        <taxon>Anguininae</taxon>
        <taxon>Ditylenchus</taxon>
    </lineage>
</organism>
<accession>A0A915DKP0</accession>
<proteinExistence type="predicted"/>
<evidence type="ECO:0000313" key="2">
    <source>
        <dbReference type="WBParaSite" id="jg21069"/>
    </source>
</evidence>
<dbReference type="AlphaFoldDB" id="A0A915DKP0"/>
<name>A0A915DKP0_9BILA</name>
<dbReference type="WBParaSite" id="jg21069">
    <property type="protein sequence ID" value="jg21069"/>
    <property type="gene ID" value="jg21069"/>
</dbReference>
<evidence type="ECO:0000313" key="1">
    <source>
        <dbReference type="Proteomes" id="UP000887574"/>
    </source>
</evidence>
<reference evidence="2" key="1">
    <citation type="submission" date="2022-11" db="UniProtKB">
        <authorList>
            <consortium name="WormBaseParasite"/>
        </authorList>
    </citation>
    <scope>IDENTIFICATION</scope>
</reference>
<dbReference type="Proteomes" id="UP000887574">
    <property type="component" value="Unplaced"/>
</dbReference>